<dbReference type="PANTHER" id="PTHR21461">
    <property type="entry name" value="GLYCOSYLTRANSFERASE FAMILY 92 PROTEIN"/>
    <property type="match status" value="1"/>
</dbReference>
<gene>
    <name evidence="10" type="ORF">RRG08_041093</name>
</gene>
<evidence type="ECO:0000256" key="5">
    <source>
        <dbReference type="ARBA" id="ARBA00022692"/>
    </source>
</evidence>
<dbReference type="GO" id="GO:0005737">
    <property type="term" value="C:cytoplasm"/>
    <property type="evidence" value="ECO:0007669"/>
    <property type="project" value="TreeGrafter"/>
</dbReference>
<feature type="compositionally biased region" description="Polar residues" evidence="8">
    <location>
        <begin position="712"/>
        <end position="726"/>
    </location>
</feature>
<keyword evidence="3" id="KW-0328">Glycosyltransferase</keyword>
<keyword evidence="5 9" id="KW-0812">Transmembrane</keyword>
<evidence type="ECO:0000256" key="8">
    <source>
        <dbReference type="SAM" id="MobiDB-lite"/>
    </source>
</evidence>
<feature type="transmembrane region" description="Helical" evidence="9">
    <location>
        <begin position="9"/>
        <end position="31"/>
    </location>
</feature>
<evidence type="ECO:0000256" key="3">
    <source>
        <dbReference type="ARBA" id="ARBA00022676"/>
    </source>
</evidence>
<feature type="region of interest" description="Disordered" evidence="8">
    <location>
        <begin position="611"/>
        <end position="754"/>
    </location>
</feature>
<evidence type="ECO:0000256" key="9">
    <source>
        <dbReference type="SAM" id="Phobius"/>
    </source>
</evidence>
<feature type="compositionally biased region" description="Basic and acidic residues" evidence="8">
    <location>
        <begin position="112"/>
        <end position="121"/>
    </location>
</feature>
<comment type="similarity">
    <text evidence="2">Belongs to the glycosyltransferase 92 family.</text>
</comment>
<evidence type="ECO:0000256" key="4">
    <source>
        <dbReference type="ARBA" id="ARBA00022679"/>
    </source>
</evidence>
<feature type="region of interest" description="Disordered" evidence="8">
    <location>
        <begin position="92"/>
        <end position="137"/>
    </location>
</feature>
<comment type="subcellular location">
    <subcellularLocation>
        <location evidence="1">Membrane</location>
        <topology evidence="1">Single-pass membrane protein</topology>
    </subcellularLocation>
</comment>
<sequence>MAVSPKLRFLWFTIALGIITTCAFFIAVLYIKTVGPISGSWADPILIKPEDINYDHDNNDEMQDVLKKQYTEMPSKEFNKFRDKLRLLEKHRPGQRDDVLKEQTPKNQTSRDNQKKSDKLEPSGNQKPQVKPQKRPRKAVERLWLDNYLKRRKEAAGEPAAETIQVLKKLYLMNNSKLEIPEKRPVFKAVSGLDSVYYVHAALWQGDSVRITAVKRQGKLDNILCIFWYSTDQRSNFTVAKALVTDLLTYTFQNACAYIKCFPRKSNITQEKLFSAPLFVGLINEKNLSVGHRILLQVENRDMDPHKVSKWEIANIDKRGQNAITQTADKNRVVEFTVCIPAMFNYRNAAQLVEKLEMVRLLGAGRVVLYNFYVGSNVRSVLQYYTQEWAAGNETLEVVVHDWKLPPLRLHYRGQLATVEDCLYRYGWLSKYMVFDDLDEFIVPLRHENWSELIAEREKLKPGYAAFMFLSTTMNLDHSSPESDFKADAFRYESSVLGITKRDDLIYPVIQRTKLIVNPRKIESLAVHHVYEGYGPTDLIPVDQGLVYHYRRPLQICGTEIEDTRVSRKYGNRLLVRLKSVWSKLKGVSFGWKLSRSSFKDTCIQKAKAEKKLSENKQLSKVESNPQKSKVLPQVENKLQNDKPSPQVDNNSQKDKPSPQVDNNSQKDKPSPQIDNNPQNDKPSPQVDNNSQKDKPSPQVDNNSQKDKPSPQIDNNPQNDKPSPQVDNNSQKDKPPPPKDNNPQKDKTIATGRL</sequence>
<comment type="caution">
    <text evidence="10">The sequence shown here is derived from an EMBL/GenBank/DDBJ whole genome shotgun (WGS) entry which is preliminary data.</text>
</comment>
<evidence type="ECO:0008006" key="12">
    <source>
        <dbReference type="Google" id="ProtNLM"/>
    </source>
</evidence>
<organism evidence="10 11">
    <name type="scientific">Elysia crispata</name>
    <name type="common">lettuce slug</name>
    <dbReference type="NCBI Taxonomy" id="231223"/>
    <lineage>
        <taxon>Eukaryota</taxon>
        <taxon>Metazoa</taxon>
        <taxon>Spiralia</taxon>
        <taxon>Lophotrochozoa</taxon>
        <taxon>Mollusca</taxon>
        <taxon>Gastropoda</taxon>
        <taxon>Heterobranchia</taxon>
        <taxon>Euthyneura</taxon>
        <taxon>Panpulmonata</taxon>
        <taxon>Sacoglossa</taxon>
        <taxon>Placobranchoidea</taxon>
        <taxon>Plakobranchidae</taxon>
        <taxon>Elysia</taxon>
    </lineage>
</organism>
<evidence type="ECO:0000256" key="6">
    <source>
        <dbReference type="ARBA" id="ARBA00022989"/>
    </source>
</evidence>
<feature type="compositionally biased region" description="Basic and acidic residues" evidence="8">
    <location>
        <begin position="92"/>
        <end position="104"/>
    </location>
</feature>
<feature type="compositionally biased region" description="Polar residues" evidence="8">
    <location>
        <begin position="673"/>
        <end position="690"/>
    </location>
</feature>
<evidence type="ECO:0000256" key="2">
    <source>
        <dbReference type="ARBA" id="ARBA00007647"/>
    </source>
</evidence>
<proteinExistence type="inferred from homology"/>
<keyword evidence="4" id="KW-0808">Transferase</keyword>
<dbReference type="Proteomes" id="UP001283361">
    <property type="component" value="Unassembled WGS sequence"/>
</dbReference>
<dbReference type="GO" id="GO:0016757">
    <property type="term" value="F:glycosyltransferase activity"/>
    <property type="evidence" value="ECO:0007669"/>
    <property type="project" value="UniProtKB-KW"/>
</dbReference>
<keyword evidence="11" id="KW-1185">Reference proteome</keyword>
<dbReference type="PANTHER" id="PTHR21461:SF69">
    <property type="entry name" value="GLYCOSYLTRANSFERASE FAMILY 92 PROTEIN"/>
    <property type="match status" value="1"/>
</dbReference>
<keyword evidence="6 9" id="KW-1133">Transmembrane helix</keyword>
<evidence type="ECO:0000256" key="1">
    <source>
        <dbReference type="ARBA" id="ARBA00004167"/>
    </source>
</evidence>
<evidence type="ECO:0000256" key="7">
    <source>
        <dbReference type="ARBA" id="ARBA00023136"/>
    </source>
</evidence>
<dbReference type="GO" id="GO:0016020">
    <property type="term" value="C:membrane"/>
    <property type="evidence" value="ECO:0007669"/>
    <property type="project" value="UniProtKB-SubCell"/>
</dbReference>
<evidence type="ECO:0000313" key="10">
    <source>
        <dbReference type="EMBL" id="KAK3732783.1"/>
    </source>
</evidence>
<keyword evidence="7 9" id="KW-0472">Membrane</keyword>
<accession>A0AAE1CT31</accession>
<dbReference type="InterPro" id="IPR008166">
    <property type="entry name" value="Glyco_transf_92"/>
</dbReference>
<feature type="compositionally biased region" description="Basic and acidic residues" evidence="8">
    <location>
        <begin position="730"/>
        <end position="748"/>
    </location>
</feature>
<protein>
    <recommendedName>
        <fullName evidence="12">Glycosyltransferase family 92 protein</fullName>
    </recommendedName>
</protein>
<reference evidence="10" key="1">
    <citation type="journal article" date="2023" name="G3 (Bethesda)">
        <title>A reference genome for the long-term kleptoplast-retaining sea slug Elysia crispata morphotype clarki.</title>
        <authorList>
            <person name="Eastman K.E."/>
            <person name="Pendleton A.L."/>
            <person name="Shaikh M.A."/>
            <person name="Suttiyut T."/>
            <person name="Ogas R."/>
            <person name="Tomko P."/>
            <person name="Gavelis G."/>
            <person name="Widhalm J.R."/>
            <person name="Wisecaver J.H."/>
        </authorList>
    </citation>
    <scope>NUCLEOTIDE SEQUENCE</scope>
    <source>
        <strain evidence="10">ECLA1</strain>
    </source>
</reference>
<dbReference type="EMBL" id="JAWDGP010006933">
    <property type="protein sequence ID" value="KAK3732783.1"/>
    <property type="molecule type" value="Genomic_DNA"/>
</dbReference>
<name>A0AAE1CT31_9GAST</name>
<dbReference type="Pfam" id="PF01697">
    <property type="entry name" value="Glyco_transf_92"/>
    <property type="match status" value="1"/>
</dbReference>
<evidence type="ECO:0000313" key="11">
    <source>
        <dbReference type="Proteomes" id="UP001283361"/>
    </source>
</evidence>
<dbReference type="AlphaFoldDB" id="A0AAE1CT31"/>
<feature type="compositionally biased region" description="Polar residues" evidence="8">
    <location>
        <begin position="642"/>
        <end position="651"/>
    </location>
</feature>
<feature type="compositionally biased region" description="Basic and acidic residues" evidence="8">
    <location>
        <begin position="611"/>
        <end position="620"/>
    </location>
</feature>